<dbReference type="RefSeq" id="WP_131582161.1">
    <property type="nucleotide sequence ID" value="NZ_SJZJ01000006.1"/>
</dbReference>
<name>A0A4R1CH24_9ACTN</name>
<reference evidence="2 3" key="1">
    <citation type="submission" date="2019-03" db="EMBL/GenBank/DDBJ databases">
        <authorList>
            <person name="Kim M.K.M."/>
        </authorList>
    </citation>
    <scope>NUCLEOTIDE SEQUENCE [LARGE SCALE GENOMIC DNA]</scope>
    <source>
        <strain evidence="2 3">18JY15-6</strain>
    </source>
</reference>
<keyword evidence="2" id="KW-0808">Transferase</keyword>
<evidence type="ECO:0000259" key="1">
    <source>
        <dbReference type="PROSITE" id="PS50206"/>
    </source>
</evidence>
<dbReference type="GO" id="GO:0004792">
    <property type="term" value="F:thiosulfate-cyanide sulfurtransferase activity"/>
    <property type="evidence" value="ECO:0007669"/>
    <property type="project" value="TreeGrafter"/>
</dbReference>
<sequence>MKTFDSVDAMLADARDGLRRFSPQEARDAVAAGARMVDIRPEWQRRADGEIPGALVVERNHLEWRLHPDSDARLPQARPGQRWIVVCTEGYTSSLAAASLNSLGVPAADLEGGLHAWRAAGLPVVPGGTPVEQLVHVATRGAA</sequence>
<dbReference type="Pfam" id="PF00581">
    <property type="entry name" value="Rhodanese"/>
    <property type="match status" value="1"/>
</dbReference>
<dbReference type="Proteomes" id="UP000295453">
    <property type="component" value="Unassembled WGS sequence"/>
</dbReference>
<dbReference type="OrthoDB" id="4828183at2"/>
<dbReference type="InterPro" id="IPR036873">
    <property type="entry name" value="Rhodanese-like_dom_sf"/>
</dbReference>
<dbReference type="EMBL" id="SJZJ01000006">
    <property type="protein sequence ID" value="TCJ30037.1"/>
    <property type="molecule type" value="Genomic_DNA"/>
</dbReference>
<dbReference type="AlphaFoldDB" id="A0A4R1CH24"/>
<dbReference type="InterPro" id="IPR001763">
    <property type="entry name" value="Rhodanese-like_dom"/>
</dbReference>
<evidence type="ECO:0000313" key="2">
    <source>
        <dbReference type="EMBL" id="TCJ30037.1"/>
    </source>
</evidence>
<comment type="caution">
    <text evidence="2">The sequence shown here is derived from an EMBL/GenBank/DDBJ whole genome shotgun (WGS) entry which is preliminary data.</text>
</comment>
<dbReference type="PANTHER" id="PTHR44086:SF10">
    <property type="entry name" value="THIOSULFATE SULFURTRANSFERASE_RHODANESE-LIKE DOMAIN-CONTAINING PROTEIN 3"/>
    <property type="match status" value="1"/>
</dbReference>
<dbReference type="SUPFAM" id="SSF52821">
    <property type="entry name" value="Rhodanese/Cell cycle control phosphatase"/>
    <property type="match status" value="1"/>
</dbReference>
<keyword evidence="3" id="KW-1185">Reference proteome</keyword>
<feature type="domain" description="Rhodanese" evidence="1">
    <location>
        <begin position="30"/>
        <end position="126"/>
    </location>
</feature>
<dbReference type="SMART" id="SM00450">
    <property type="entry name" value="RHOD"/>
    <property type="match status" value="1"/>
</dbReference>
<dbReference type="PANTHER" id="PTHR44086">
    <property type="entry name" value="THIOSULFATE SULFURTRANSFERASE RDL2, MITOCHONDRIAL-RELATED"/>
    <property type="match status" value="1"/>
</dbReference>
<protein>
    <submittedName>
        <fullName evidence="2">Sulfurtransferase</fullName>
    </submittedName>
</protein>
<accession>A0A4R1CH24</accession>
<organism evidence="2 3">
    <name type="scientific">Nocardioides jejuensis</name>
    <dbReference type="NCBI Taxonomy" id="2502782"/>
    <lineage>
        <taxon>Bacteria</taxon>
        <taxon>Bacillati</taxon>
        <taxon>Actinomycetota</taxon>
        <taxon>Actinomycetes</taxon>
        <taxon>Propionibacteriales</taxon>
        <taxon>Nocardioidaceae</taxon>
        <taxon>Nocardioides</taxon>
    </lineage>
</organism>
<gene>
    <name evidence="2" type="ORF">EPD65_05495</name>
</gene>
<proteinExistence type="predicted"/>
<dbReference type="PROSITE" id="PS50206">
    <property type="entry name" value="RHODANESE_3"/>
    <property type="match status" value="1"/>
</dbReference>
<evidence type="ECO:0000313" key="3">
    <source>
        <dbReference type="Proteomes" id="UP000295453"/>
    </source>
</evidence>
<dbReference type="Gene3D" id="3.40.250.10">
    <property type="entry name" value="Rhodanese-like domain"/>
    <property type="match status" value="1"/>
</dbReference>